<accession>A0A410D2L4</accession>
<keyword evidence="1" id="KW-0175">Coiled coil</keyword>
<dbReference type="RefSeq" id="YP_009551027.1">
    <property type="nucleotide sequence ID" value="NC_040299.1"/>
</dbReference>
<evidence type="ECO:0000256" key="1">
    <source>
        <dbReference type="SAM" id="Coils"/>
    </source>
</evidence>
<keyword evidence="2" id="KW-0472">Membrane</keyword>
<reference evidence="3" key="1">
    <citation type="journal article" date="2019" name="Genome Biol. Evol.">
        <title>Plastid Genomes and Proteins Illuminate the Evolution of Eustigmatophyte Algae and Their Bacterial Endosymbionts.</title>
        <authorList>
            <person name="Sevcikova T."/>
            <person name="Yurchenko T."/>
            <person name="Fawley K.P."/>
            <person name="Amaral R."/>
            <person name="Strnad H."/>
            <person name="Santos L.M."/>
            <person name="Fawley M.W."/>
            <person name="Elias M."/>
        </authorList>
    </citation>
    <scope>NUCLEOTIDE SEQUENCE</scope>
    <source>
        <strain evidence="3">CAUP Q 401</strain>
    </source>
</reference>
<evidence type="ECO:0000256" key="2">
    <source>
        <dbReference type="SAM" id="Phobius"/>
    </source>
</evidence>
<evidence type="ECO:0000313" key="3">
    <source>
        <dbReference type="EMBL" id="QAA11964.1"/>
    </source>
</evidence>
<name>A0A410D2L4_9STRA</name>
<geneLocation type="plastid" evidence="3"/>
<proteinExistence type="predicted"/>
<keyword evidence="2" id="KW-0812">Transmembrane</keyword>
<keyword evidence="3" id="KW-0934">Plastid</keyword>
<feature type="transmembrane region" description="Helical" evidence="2">
    <location>
        <begin position="6"/>
        <end position="27"/>
    </location>
</feature>
<sequence>MLHSQLLKYSLLIAVGIVVVFMFKYVFQMHDLANEQKKQLKRKDGLIKSLYVNINKLDKELSKKDELLENVQKLFDQTHQEFHNKYEIIAKMEKLLKNFKEELKKNELLVLNKVGDYDEY</sequence>
<dbReference type="EMBL" id="MK281457">
    <property type="protein sequence ID" value="QAA11964.1"/>
    <property type="molecule type" value="Genomic_DNA"/>
</dbReference>
<dbReference type="GeneID" id="38948170"/>
<keyword evidence="2" id="KW-1133">Transmembrane helix</keyword>
<protein>
    <submittedName>
        <fullName evidence="3">Uncharacterized protein</fullName>
    </submittedName>
</protein>
<dbReference type="AlphaFoldDB" id="A0A410D2L4"/>
<gene>
    <name evidence="3" type="primary">orf120</name>
</gene>
<organism evidence="3">
    <name type="scientific">Pseudellipsoidion edaphicum</name>
    <dbReference type="NCBI Taxonomy" id="1431838"/>
    <lineage>
        <taxon>Eukaryota</taxon>
        <taxon>Sar</taxon>
        <taxon>Stramenopiles</taxon>
        <taxon>Ochrophyta</taxon>
        <taxon>Eustigmatophyceae</taxon>
        <taxon>Eustigmatales</taxon>
        <taxon>Neomonodaceae</taxon>
        <taxon>Pseudellipsoidion</taxon>
    </lineage>
</organism>
<feature type="coiled-coil region" evidence="1">
    <location>
        <begin position="54"/>
        <end position="109"/>
    </location>
</feature>